<dbReference type="EMBL" id="JAPDFL010000001">
    <property type="protein sequence ID" value="MCW1930887.1"/>
    <property type="molecule type" value="Genomic_DNA"/>
</dbReference>
<keyword evidence="4" id="KW-1185">Reference proteome</keyword>
<proteinExistence type="predicted"/>
<dbReference type="InterPro" id="IPR023614">
    <property type="entry name" value="Porin_dom_sf"/>
</dbReference>
<dbReference type="Proteomes" id="UP001208938">
    <property type="component" value="Unassembled WGS sequence"/>
</dbReference>
<keyword evidence="1" id="KW-0732">Signal</keyword>
<name>A0ABT3GTM0_9RHOB</name>
<protein>
    <submittedName>
        <fullName evidence="3">Porin</fullName>
    </submittedName>
</protein>
<comment type="caution">
    <text evidence="3">The sequence shown here is derived from an EMBL/GenBank/DDBJ whole genome shotgun (WGS) entry which is preliminary data.</text>
</comment>
<sequence>MKKILLASTLLIATATIANAQAVTISGEGRMGIQALRAFGTTIWTQENRLTLDFNVAVEADHGLTFGAWSRARMSSSWPGTAGAGIFSGSRVWVESNGLRLTFGNADGAIATSGTSHGWLGGCGVGYEGGQICGDTGFLDRVAHVDNSTGANAAPQALITYSAGDYAVALSSQRGVSTEVAGRYTFGAITVAAGYSDSRISSANDFWTISGHYDGGSWGVGALVADINNFTNWSLSGTVDVYGGHAYGYVGEIFGLNTYGLSYGYDLGGGATLTAGAEYIDVFGGVTSGSVGVAFTF</sequence>
<dbReference type="Gene3D" id="2.40.160.10">
    <property type="entry name" value="Porin"/>
    <property type="match status" value="1"/>
</dbReference>
<evidence type="ECO:0000259" key="2">
    <source>
        <dbReference type="Pfam" id="PF13609"/>
    </source>
</evidence>
<evidence type="ECO:0000256" key="1">
    <source>
        <dbReference type="SAM" id="SignalP"/>
    </source>
</evidence>
<dbReference type="Pfam" id="PF13609">
    <property type="entry name" value="Porin_4"/>
    <property type="match status" value="1"/>
</dbReference>
<evidence type="ECO:0000313" key="4">
    <source>
        <dbReference type="Proteomes" id="UP001208938"/>
    </source>
</evidence>
<feature type="chain" id="PRO_5046861616" evidence="1">
    <location>
        <begin position="21"/>
        <end position="297"/>
    </location>
</feature>
<organism evidence="3 4">
    <name type="scientific">Pararhodobacter zhoushanensis</name>
    <dbReference type="NCBI Taxonomy" id="2479545"/>
    <lineage>
        <taxon>Bacteria</taxon>
        <taxon>Pseudomonadati</taxon>
        <taxon>Pseudomonadota</taxon>
        <taxon>Alphaproteobacteria</taxon>
        <taxon>Rhodobacterales</taxon>
        <taxon>Paracoccaceae</taxon>
        <taxon>Pararhodobacter</taxon>
    </lineage>
</organism>
<dbReference type="RefSeq" id="WP_264504055.1">
    <property type="nucleotide sequence ID" value="NZ_JAPDFL010000001.1"/>
</dbReference>
<dbReference type="InterPro" id="IPR033900">
    <property type="entry name" value="Gram_neg_porin_domain"/>
</dbReference>
<reference evidence="3 4" key="1">
    <citation type="submission" date="2022-10" db="EMBL/GenBank/DDBJ databases">
        <title>Pararhodobacter sp. nov., isolated from marine algae.</title>
        <authorList>
            <person name="Choi B.J."/>
            <person name="Kim J.M."/>
            <person name="Lee J.K."/>
            <person name="Choi D.G."/>
            <person name="Jeon C.O."/>
        </authorList>
    </citation>
    <scope>NUCLEOTIDE SEQUENCE [LARGE SCALE GENOMIC DNA]</scope>
    <source>
        <strain evidence="3 4">ZQ420</strain>
    </source>
</reference>
<dbReference type="SUPFAM" id="SSF56935">
    <property type="entry name" value="Porins"/>
    <property type="match status" value="1"/>
</dbReference>
<gene>
    <name evidence="3" type="ORF">OKW52_01020</name>
</gene>
<evidence type="ECO:0000313" key="3">
    <source>
        <dbReference type="EMBL" id="MCW1930887.1"/>
    </source>
</evidence>
<feature type="domain" description="Porin" evidence="2">
    <location>
        <begin position="7"/>
        <end position="281"/>
    </location>
</feature>
<feature type="signal peptide" evidence="1">
    <location>
        <begin position="1"/>
        <end position="20"/>
    </location>
</feature>
<accession>A0ABT3GTM0</accession>